<evidence type="ECO:0000256" key="3">
    <source>
        <dbReference type="ARBA" id="ARBA00023125"/>
    </source>
</evidence>
<dbReference type="GO" id="GO:0003677">
    <property type="term" value="F:DNA binding"/>
    <property type="evidence" value="ECO:0007669"/>
    <property type="project" value="UniProtKB-KW"/>
</dbReference>
<keyword evidence="9" id="KW-1185">Reference proteome</keyword>
<dbReference type="GO" id="GO:0006355">
    <property type="term" value="P:regulation of DNA-templated transcription"/>
    <property type="evidence" value="ECO:0007669"/>
    <property type="project" value="InterPro"/>
</dbReference>
<evidence type="ECO:0000256" key="2">
    <source>
        <dbReference type="ARBA" id="ARBA00023015"/>
    </source>
</evidence>
<dbReference type="InterPro" id="IPR036093">
    <property type="entry name" value="NAC_dom_sf"/>
</dbReference>
<feature type="region of interest" description="Disordered" evidence="6">
    <location>
        <begin position="218"/>
        <end position="245"/>
    </location>
</feature>
<dbReference type="Gene3D" id="2.170.150.80">
    <property type="entry name" value="NAC domain"/>
    <property type="match status" value="1"/>
</dbReference>
<dbReference type="SUPFAM" id="SSF101941">
    <property type="entry name" value="NAC domain"/>
    <property type="match status" value="1"/>
</dbReference>
<dbReference type="AlphaFoldDB" id="A0AAD6Q170"/>
<gene>
    <name evidence="8" type="ORF">NC653_031156</name>
</gene>
<evidence type="ECO:0000313" key="9">
    <source>
        <dbReference type="Proteomes" id="UP001164929"/>
    </source>
</evidence>
<keyword evidence="5" id="KW-0539">Nucleus</keyword>
<evidence type="ECO:0000256" key="6">
    <source>
        <dbReference type="SAM" id="MobiDB-lite"/>
    </source>
</evidence>
<comment type="subcellular location">
    <subcellularLocation>
        <location evidence="1">Nucleus</location>
    </subcellularLocation>
</comment>
<accession>A0AAD6Q170</accession>
<dbReference type="PROSITE" id="PS51005">
    <property type="entry name" value="NAC"/>
    <property type="match status" value="1"/>
</dbReference>
<keyword evidence="3" id="KW-0238">DNA-binding</keyword>
<reference evidence="8" key="1">
    <citation type="journal article" date="2023" name="Mol. Ecol. Resour.">
        <title>Chromosome-level genome assembly of a triploid poplar Populus alba 'Berolinensis'.</title>
        <authorList>
            <person name="Chen S."/>
            <person name="Yu Y."/>
            <person name="Wang X."/>
            <person name="Wang S."/>
            <person name="Zhang T."/>
            <person name="Zhou Y."/>
            <person name="He R."/>
            <person name="Meng N."/>
            <person name="Wang Y."/>
            <person name="Liu W."/>
            <person name="Liu Z."/>
            <person name="Liu J."/>
            <person name="Guo Q."/>
            <person name="Huang H."/>
            <person name="Sederoff R.R."/>
            <person name="Wang G."/>
            <person name="Qu G."/>
            <person name="Chen S."/>
        </authorList>
    </citation>
    <scope>NUCLEOTIDE SEQUENCE</scope>
    <source>
        <strain evidence="8">SC-2020</strain>
    </source>
</reference>
<feature type="domain" description="NAC" evidence="7">
    <location>
        <begin position="66"/>
        <end position="211"/>
    </location>
</feature>
<feature type="region of interest" description="Disordered" evidence="6">
    <location>
        <begin position="314"/>
        <end position="333"/>
    </location>
</feature>
<feature type="compositionally biased region" description="Acidic residues" evidence="6">
    <location>
        <begin position="227"/>
        <end position="245"/>
    </location>
</feature>
<evidence type="ECO:0000256" key="1">
    <source>
        <dbReference type="ARBA" id="ARBA00004123"/>
    </source>
</evidence>
<evidence type="ECO:0000256" key="4">
    <source>
        <dbReference type="ARBA" id="ARBA00023163"/>
    </source>
</evidence>
<evidence type="ECO:0000259" key="7">
    <source>
        <dbReference type="PROSITE" id="PS51005"/>
    </source>
</evidence>
<dbReference type="EMBL" id="JAQIZT010000013">
    <property type="protein sequence ID" value="KAJ6975217.1"/>
    <property type="molecule type" value="Genomic_DNA"/>
</dbReference>
<dbReference type="Proteomes" id="UP001164929">
    <property type="component" value="Chromosome 13"/>
</dbReference>
<name>A0AAD6Q170_9ROSI</name>
<proteinExistence type="predicted"/>
<dbReference type="PANTHER" id="PTHR31989">
    <property type="entry name" value="NAC DOMAIN-CONTAINING PROTEIN 82-RELATED"/>
    <property type="match status" value="1"/>
</dbReference>
<evidence type="ECO:0000256" key="5">
    <source>
        <dbReference type="ARBA" id="ARBA00023242"/>
    </source>
</evidence>
<protein>
    <submittedName>
        <fullName evidence="8">NAC domain-containing protein 71-like</fullName>
    </submittedName>
</protein>
<comment type="caution">
    <text evidence="8">The sequence shown here is derived from an EMBL/GenBank/DDBJ whole genome shotgun (WGS) entry which is preliminary data.</text>
</comment>
<keyword evidence="4" id="KW-0804">Transcription</keyword>
<dbReference type="Pfam" id="PF02365">
    <property type="entry name" value="NAM"/>
    <property type="match status" value="1"/>
</dbReference>
<keyword evidence="2" id="KW-0805">Transcription regulation</keyword>
<dbReference type="InterPro" id="IPR003441">
    <property type="entry name" value="NAC-dom"/>
</dbReference>
<sequence length="333" mass="37939">MILVYGSVRTFWNAWKKKVAGPTKLAEKFWGKEGPLYINVLHLLLWWHSRSHQRKKMTSKATCLASDVGDRFRPTNDELINHFLRHKLLGNDHLVRKIPQHDIYQFDPWDLPWINSKDREGYFFSPLHAKNSYTNNGRINRSTNTGSWQAKGRDSKVTSELNGEVIGIKKIFVHSCIKDGFKYVMHEFSASFNLPNCRDLRALVLCKVMMKTLDKKTEGSYKKVKETEEEASSPPASDEDQQTDNLICDDDGGTNCLAASANHAVEFTIPEEVDLEIPPHLQLLPGYDQQDYNHGFIFYDQPLILSGQLHADNGPGTSSSEEDLFNGLGPLWT</sequence>
<dbReference type="GO" id="GO:0005634">
    <property type="term" value="C:nucleus"/>
    <property type="evidence" value="ECO:0007669"/>
    <property type="project" value="UniProtKB-SubCell"/>
</dbReference>
<evidence type="ECO:0000313" key="8">
    <source>
        <dbReference type="EMBL" id="KAJ6975217.1"/>
    </source>
</evidence>
<organism evidence="8 9">
    <name type="scientific">Populus alba x Populus x berolinensis</name>
    <dbReference type="NCBI Taxonomy" id="444605"/>
    <lineage>
        <taxon>Eukaryota</taxon>
        <taxon>Viridiplantae</taxon>
        <taxon>Streptophyta</taxon>
        <taxon>Embryophyta</taxon>
        <taxon>Tracheophyta</taxon>
        <taxon>Spermatophyta</taxon>
        <taxon>Magnoliopsida</taxon>
        <taxon>eudicotyledons</taxon>
        <taxon>Gunneridae</taxon>
        <taxon>Pentapetalae</taxon>
        <taxon>rosids</taxon>
        <taxon>fabids</taxon>
        <taxon>Malpighiales</taxon>
        <taxon>Salicaceae</taxon>
        <taxon>Saliceae</taxon>
        <taxon>Populus</taxon>
    </lineage>
</organism>